<dbReference type="InterPro" id="IPR001611">
    <property type="entry name" value="Leu-rich_rpt"/>
</dbReference>
<feature type="region of interest" description="Disordered" evidence="3">
    <location>
        <begin position="330"/>
        <end position="354"/>
    </location>
</feature>
<organism evidence="5">
    <name type="scientific">Percolomonas cosmopolitus</name>
    <dbReference type="NCBI Taxonomy" id="63605"/>
    <lineage>
        <taxon>Eukaryota</taxon>
        <taxon>Discoba</taxon>
        <taxon>Heterolobosea</taxon>
        <taxon>Tetramitia</taxon>
        <taxon>Eutetramitia</taxon>
        <taxon>Percolomonadidae</taxon>
        <taxon>Percolomonas</taxon>
    </lineage>
</organism>
<evidence type="ECO:0000259" key="4">
    <source>
        <dbReference type="Pfam" id="PF23197"/>
    </source>
</evidence>
<feature type="domain" description="AIR9-like A9" evidence="4">
    <location>
        <begin position="672"/>
        <end position="753"/>
    </location>
</feature>
<evidence type="ECO:0000256" key="2">
    <source>
        <dbReference type="ARBA" id="ARBA00022737"/>
    </source>
</evidence>
<feature type="compositionally biased region" description="Basic and acidic residues" evidence="3">
    <location>
        <begin position="932"/>
        <end position="946"/>
    </location>
</feature>
<dbReference type="InterPro" id="IPR056284">
    <property type="entry name" value="AIR9-like_A9"/>
</dbReference>
<feature type="domain" description="AIR9-like A9" evidence="4">
    <location>
        <begin position="581"/>
        <end position="658"/>
    </location>
</feature>
<feature type="region of interest" description="Disordered" evidence="3">
    <location>
        <begin position="1137"/>
        <end position="1159"/>
    </location>
</feature>
<feature type="region of interest" description="Disordered" evidence="3">
    <location>
        <begin position="43"/>
        <end position="95"/>
    </location>
</feature>
<feature type="domain" description="AIR9-like A9" evidence="4">
    <location>
        <begin position="937"/>
        <end position="986"/>
    </location>
</feature>
<keyword evidence="1" id="KW-0433">Leucine-rich repeat</keyword>
<dbReference type="EMBL" id="HBGD01005215">
    <property type="protein sequence ID" value="CAD9081072.1"/>
    <property type="molecule type" value="Transcribed_RNA"/>
</dbReference>
<dbReference type="PROSITE" id="PS51450">
    <property type="entry name" value="LRR"/>
    <property type="match status" value="2"/>
</dbReference>
<feature type="compositionally biased region" description="Polar residues" evidence="3">
    <location>
        <begin position="1"/>
        <end position="19"/>
    </location>
</feature>
<evidence type="ECO:0000313" key="5">
    <source>
        <dbReference type="EMBL" id="CAD9081072.1"/>
    </source>
</evidence>
<dbReference type="InterPro" id="IPR032675">
    <property type="entry name" value="LRR_dom_sf"/>
</dbReference>
<dbReference type="Gene3D" id="3.80.10.10">
    <property type="entry name" value="Ribonuclease Inhibitor"/>
    <property type="match status" value="1"/>
</dbReference>
<dbReference type="PANTHER" id="PTHR31149:SF11">
    <property type="entry name" value="187-KDA MICROTUBULE-ASSOCIATED PROTEIN AIR9"/>
    <property type="match status" value="1"/>
</dbReference>
<dbReference type="Pfam" id="PF12799">
    <property type="entry name" value="LRR_4"/>
    <property type="match status" value="1"/>
</dbReference>
<feature type="compositionally biased region" description="Polar residues" evidence="3">
    <location>
        <begin position="80"/>
        <end position="94"/>
    </location>
</feature>
<dbReference type="Pfam" id="PF23197">
    <property type="entry name" value="IG_AIR9"/>
    <property type="match status" value="8"/>
</dbReference>
<feature type="domain" description="AIR9-like A9" evidence="4">
    <location>
        <begin position="1207"/>
        <end position="1287"/>
    </location>
</feature>
<sequence>MTVPSKSQKARPDTTTQKVKNGPIAAAPVKAKKRMPLISAENAGTTNGIKKPAPVTPRVPTRYVNTIPRPATTAADKKSTSVTTTAPQHTSTLRKSAITKKVLSRVMQPTTFQKQYRKEIKKEQKKAVFNGRDITTINVDEYFQYEYLYFRDMELTTLDCASLFPNLRLVDLSSNQISNLEFLQNMPALHHLSISSNALTKLDTLPAELTELESLVVGNNRIRTLQGMPALENLRVLSLQSNLIDNLNGLPILFSLDTLDLRENPIVVDLGSKQLRDIIVGLHGFAPLKRVNGQRVNKVDSDKDRNVKKRALEQYGGKIAYCIREGYLPPTEGQGENAHAEGDNTEGDSSTARAEEDFTTITAQVSTPTTAGLPHSAILQQASTHLIRQQLEKTDNLPLRLYYIGLTADPSEGNPISLMAIFKLMDPSLNIIADGFTQHTFENDQTELEYLVINDQHIPMDKGLDDKLRCTLLLPLGEYEFGYSALPESDSLESASVITLSEPCGNLDTEDTDLYLFLQWFKLDAQGLFQEIANANDVSLVPQVHDIGANVKAQLFCFDAESNLLFSVFDISDKIQEAVPQCRSLSIEGALVEGNTIVAQKEYFGGVEGDSKFQWIGANDRLVDGPEYELKLSDVEHRVRLQYTPVRVDGVQGQPVTVESDIVEPAEPRIVDLVIQGDAKEGESVSVAYTYYGGFEGESAIQWMRQNTETGLFQPVVGETDRLYKVSLSDVHHVLQVCVTPINDKGHSGEDATFATPAPVVASEPRAMSLAITALKLEEDKIVVVEAEYHGGYEGKSLVEWYRISKNVDNGEEIREHIAEASQQQMYKCTFDDVGHKLEVEYTPKREDGILGEPVRQQTDGVIRSGPPKCSSIHIVGDLVQDAKVGIEYEYKGGIEGSSMVRWYRVAAEAVQDVYSSGSVGGEENGESGQNEVDHNHHDDESHLHDGELVGKGYEYKITLGDTAHRLRVEYTPVRDDGVQGELVHAFTEVIHALPPVLSNVHMSGDFNEYEKVSGSADYFGGYEQVRRHKWIRVIGEGDGHDSSHRIQIQDASEDSYIIDTADVGHRLIYTVQSISTEGIESDWVETEPSTIIQPQQPTISGAKLIGSPQEEGCIRLEVEGEDFDQELSTVEWVRIKEGKEDDADQTSSSTKESPLTPSSKWSYNITLHDIGYSIACRFTPVRGDLNISGETLFLKTDPVSSGEPTIESFQLKGKPMEGHTLRAQYHYTGGREGNTQIKWYRIGSSSTREMTDFNNTTEYPVSVEDLDARIKCEVTPMRFDGVEGIPQGETSAVVRGGEPSVFNVEILGDAAEGKTLRARHQYYGGIEGDSQKRWYRVTSGSEADKEVVSLNDEYAISLDDIDHYIQFEYIPIRQDGVRGVPEIITTKHPVRANPATISQVQIVGNSQVSEKLSVTGQYTGGKEGLSVVEWHVSASRSGPWTAVASAPGKSTSKDFYPTVDELNQFVRATYTPVRLDGVSGAPVESQLVQIHMGATHLQNLTEAVQQSQVTLMQCNPVIVLSHKQLLLTDEAKKNVLKSSFEKGLVILNDAKNENQFFVRPAPKQNAPSDTIALQTTSRNERDFAVLVCRLFVGFADQTLTEDVYGKPFAQAWKKKKNVSNALETAQQQVAHSEKPQDLDMALVYEVMRALLSQDM</sequence>
<feature type="domain" description="AIR9-like A9" evidence="4">
    <location>
        <begin position="869"/>
        <end position="916"/>
    </location>
</feature>
<dbReference type="PANTHER" id="PTHR31149">
    <property type="entry name" value="EXPRESSED PROTEIN"/>
    <property type="match status" value="1"/>
</dbReference>
<dbReference type="SMART" id="SM00365">
    <property type="entry name" value="LRR_SD22"/>
    <property type="match status" value="4"/>
</dbReference>
<reference evidence="5" key="1">
    <citation type="submission" date="2021-01" db="EMBL/GenBank/DDBJ databases">
        <authorList>
            <person name="Corre E."/>
            <person name="Pelletier E."/>
            <person name="Niang G."/>
            <person name="Scheremetjew M."/>
            <person name="Finn R."/>
            <person name="Kale V."/>
            <person name="Holt S."/>
            <person name="Cochrane G."/>
            <person name="Meng A."/>
            <person name="Brown T."/>
            <person name="Cohen L."/>
        </authorList>
    </citation>
    <scope>NUCLEOTIDE SEQUENCE</scope>
    <source>
        <strain evidence="5">WS</strain>
    </source>
</reference>
<evidence type="ECO:0000256" key="3">
    <source>
        <dbReference type="SAM" id="MobiDB-lite"/>
    </source>
</evidence>
<proteinExistence type="predicted"/>
<keyword evidence="2" id="KW-0677">Repeat</keyword>
<gene>
    <name evidence="5" type="ORF">PCOS0759_LOCUS4312</name>
</gene>
<accession>A0A7S1KQH6</accession>
<feature type="compositionally biased region" description="Polar residues" evidence="3">
    <location>
        <begin position="1146"/>
        <end position="1159"/>
    </location>
</feature>
<dbReference type="SUPFAM" id="SSF52058">
    <property type="entry name" value="L domain-like"/>
    <property type="match status" value="1"/>
</dbReference>
<protein>
    <recommendedName>
        <fullName evidence="4">AIR9-like A9 domain-containing protein</fullName>
    </recommendedName>
</protein>
<evidence type="ECO:0000256" key="1">
    <source>
        <dbReference type="ARBA" id="ARBA00022614"/>
    </source>
</evidence>
<dbReference type="InterPro" id="IPR025875">
    <property type="entry name" value="Leu-rich_rpt_4"/>
</dbReference>
<feature type="domain" description="AIR9-like A9" evidence="4">
    <location>
        <begin position="1302"/>
        <end position="1385"/>
    </location>
</feature>
<feature type="domain" description="AIR9-like A9" evidence="4">
    <location>
        <begin position="779"/>
        <end position="855"/>
    </location>
</feature>
<dbReference type="Gene3D" id="2.60.40.2700">
    <property type="match status" value="2"/>
</dbReference>
<name>A0A7S1KQH6_9EUKA</name>
<feature type="region of interest" description="Disordered" evidence="3">
    <location>
        <begin position="1"/>
        <end position="30"/>
    </location>
</feature>
<feature type="region of interest" description="Disordered" evidence="3">
    <location>
        <begin position="917"/>
        <end position="946"/>
    </location>
</feature>
<feature type="domain" description="AIR9-like A9" evidence="4">
    <location>
        <begin position="1398"/>
        <end position="1484"/>
    </location>
</feature>